<dbReference type="UniPathway" id="UPA00135">
    <property type="reaction ID" value="UER00197"/>
</dbReference>
<name>A0A381N8D8_9ZZZZ</name>
<dbReference type="PANTHER" id="PTHR43247">
    <property type="entry name" value="PHOSPHOSERINE AMINOTRANSFERASE"/>
    <property type="match status" value="1"/>
</dbReference>
<comment type="cofactor">
    <cofactor evidence="1">
        <name>pyridoxal 5'-phosphate</name>
        <dbReference type="ChEBI" id="CHEBI:597326"/>
    </cofactor>
</comment>
<dbReference type="Gene3D" id="3.90.1150.10">
    <property type="entry name" value="Aspartate Aminotransferase, domain 1"/>
    <property type="match status" value="1"/>
</dbReference>
<organism evidence="13">
    <name type="scientific">marine metagenome</name>
    <dbReference type="NCBI Taxonomy" id="408172"/>
    <lineage>
        <taxon>unclassified sequences</taxon>
        <taxon>metagenomes</taxon>
        <taxon>ecological metagenomes</taxon>
    </lineage>
</organism>
<dbReference type="GO" id="GO:0005737">
    <property type="term" value="C:cytoplasm"/>
    <property type="evidence" value="ECO:0007669"/>
    <property type="project" value="TreeGrafter"/>
</dbReference>
<dbReference type="AlphaFoldDB" id="A0A381N8D8"/>
<dbReference type="InterPro" id="IPR015422">
    <property type="entry name" value="PyrdxlP-dep_Trfase_small"/>
</dbReference>
<evidence type="ECO:0000256" key="2">
    <source>
        <dbReference type="ARBA" id="ARBA00005099"/>
    </source>
</evidence>
<keyword evidence="7" id="KW-0808">Transferase</keyword>
<dbReference type="SUPFAM" id="SSF53383">
    <property type="entry name" value="PLP-dependent transferases"/>
    <property type="match status" value="1"/>
</dbReference>
<dbReference type="CDD" id="cd00611">
    <property type="entry name" value="PSAT_like"/>
    <property type="match status" value="1"/>
</dbReference>
<keyword evidence="5" id="KW-0032">Aminotransferase</keyword>
<reference evidence="13" key="1">
    <citation type="submission" date="2018-05" db="EMBL/GenBank/DDBJ databases">
        <authorList>
            <person name="Lanie J.A."/>
            <person name="Ng W.-L."/>
            <person name="Kazmierczak K.M."/>
            <person name="Andrzejewski T.M."/>
            <person name="Davidsen T.M."/>
            <person name="Wayne K.J."/>
            <person name="Tettelin H."/>
            <person name="Glass J.I."/>
            <person name="Rusch D."/>
            <person name="Podicherti R."/>
            <person name="Tsui H.-C.T."/>
            <person name="Winkler M.E."/>
        </authorList>
    </citation>
    <scope>NUCLEOTIDE SEQUENCE</scope>
</reference>
<dbReference type="NCBIfam" id="TIGR01364">
    <property type="entry name" value="serC_1"/>
    <property type="match status" value="1"/>
</dbReference>
<keyword evidence="8" id="KW-0663">Pyridoxal phosphate</keyword>
<dbReference type="HAMAP" id="MF_00160">
    <property type="entry name" value="SerC_aminotrans_5"/>
    <property type="match status" value="1"/>
</dbReference>
<feature type="domain" description="Aminotransferase class V" evidence="12">
    <location>
        <begin position="4"/>
        <end position="348"/>
    </location>
</feature>
<dbReference type="PANTHER" id="PTHR43247:SF1">
    <property type="entry name" value="PHOSPHOSERINE AMINOTRANSFERASE"/>
    <property type="match status" value="1"/>
</dbReference>
<dbReference type="GO" id="GO:0006564">
    <property type="term" value="P:L-serine biosynthetic process"/>
    <property type="evidence" value="ECO:0007669"/>
    <property type="project" value="UniProtKB-KW"/>
</dbReference>
<sequence length="360" mass="40679">MSKIFNFSAGPSSLPPSVMERAQEEFRDYGGLGVSVMEISHRSREFIEIAERAEADLRALLDLNDEYYVLFIHGGASMQFAMVPMNLAHISDTVDYVDTGSWSTKAITEAKLLTRVNVAATSRDDDYDHVPHFRDWRLTKSARYVHITSNETIGGVQFHEFPDTGKVPLVADMSSDFLSRPIEVHRFGLIYAGAQKNVGPAGLCIVVVRKDLCGKEREHTPSLLSYRVHAQHESMFNTPPTYNWYLAGLVLGWLKREGGLQAMEVRNRRKAEKLYAAIDRSDLYHSPVQRPHRSVMNVPFTLLEPELEDRFLEIAKARGLVNLKGHRSVGGIRASLYNAIEEEAVDALIEHMESFEKTTR</sequence>
<dbReference type="NCBIfam" id="NF003764">
    <property type="entry name" value="PRK05355.1"/>
    <property type="match status" value="1"/>
</dbReference>
<evidence type="ECO:0000256" key="10">
    <source>
        <dbReference type="ARBA" id="ARBA00047630"/>
    </source>
</evidence>
<comment type="catalytic activity">
    <reaction evidence="10">
        <text>4-(phosphooxy)-L-threonine + 2-oxoglutarate = (R)-3-hydroxy-2-oxo-4-phosphooxybutanoate + L-glutamate</text>
        <dbReference type="Rhea" id="RHEA:16573"/>
        <dbReference type="ChEBI" id="CHEBI:16810"/>
        <dbReference type="ChEBI" id="CHEBI:29985"/>
        <dbReference type="ChEBI" id="CHEBI:58452"/>
        <dbReference type="ChEBI" id="CHEBI:58538"/>
        <dbReference type="EC" id="2.6.1.52"/>
    </reaction>
</comment>
<accession>A0A381N8D8</accession>
<dbReference type="InterPro" id="IPR000192">
    <property type="entry name" value="Aminotrans_V_dom"/>
</dbReference>
<keyword evidence="6" id="KW-0028">Amino-acid biosynthesis</keyword>
<comment type="similarity">
    <text evidence="3">Belongs to the class-V pyridoxal-phosphate-dependent aminotransferase family. SerC subfamily.</text>
</comment>
<dbReference type="FunFam" id="3.40.640.10:FF:000010">
    <property type="entry name" value="Phosphoserine aminotransferase"/>
    <property type="match status" value="1"/>
</dbReference>
<evidence type="ECO:0000259" key="12">
    <source>
        <dbReference type="Pfam" id="PF00266"/>
    </source>
</evidence>
<evidence type="ECO:0000256" key="5">
    <source>
        <dbReference type="ARBA" id="ARBA00022576"/>
    </source>
</evidence>
<dbReference type="FunFam" id="3.90.1150.10:FF:000006">
    <property type="entry name" value="Phosphoserine aminotransferase"/>
    <property type="match status" value="1"/>
</dbReference>
<dbReference type="Pfam" id="PF00266">
    <property type="entry name" value="Aminotran_5"/>
    <property type="match status" value="1"/>
</dbReference>
<evidence type="ECO:0000313" key="13">
    <source>
        <dbReference type="EMBL" id="SUZ50890.1"/>
    </source>
</evidence>
<evidence type="ECO:0000256" key="9">
    <source>
        <dbReference type="ARBA" id="ARBA00023299"/>
    </source>
</evidence>
<protein>
    <recommendedName>
        <fullName evidence="4">phosphoserine transaminase</fullName>
        <ecNumber evidence="4">2.6.1.52</ecNumber>
    </recommendedName>
</protein>
<comment type="pathway">
    <text evidence="2">Amino-acid biosynthesis; L-serine biosynthesis; L-serine from 3-phospho-D-glycerate: step 2/3.</text>
</comment>
<evidence type="ECO:0000256" key="6">
    <source>
        <dbReference type="ARBA" id="ARBA00022605"/>
    </source>
</evidence>
<evidence type="ECO:0000256" key="4">
    <source>
        <dbReference type="ARBA" id="ARBA00013030"/>
    </source>
</evidence>
<dbReference type="Gene3D" id="3.40.640.10">
    <property type="entry name" value="Type I PLP-dependent aspartate aminotransferase-like (Major domain)"/>
    <property type="match status" value="1"/>
</dbReference>
<comment type="catalytic activity">
    <reaction evidence="11">
        <text>O-phospho-L-serine + 2-oxoglutarate = 3-phosphooxypyruvate + L-glutamate</text>
        <dbReference type="Rhea" id="RHEA:14329"/>
        <dbReference type="ChEBI" id="CHEBI:16810"/>
        <dbReference type="ChEBI" id="CHEBI:18110"/>
        <dbReference type="ChEBI" id="CHEBI:29985"/>
        <dbReference type="ChEBI" id="CHEBI:57524"/>
        <dbReference type="EC" id="2.6.1.52"/>
    </reaction>
</comment>
<evidence type="ECO:0000256" key="8">
    <source>
        <dbReference type="ARBA" id="ARBA00022898"/>
    </source>
</evidence>
<dbReference type="InterPro" id="IPR015424">
    <property type="entry name" value="PyrdxlP-dep_Trfase"/>
</dbReference>
<dbReference type="InterPro" id="IPR015421">
    <property type="entry name" value="PyrdxlP-dep_Trfase_major"/>
</dbReference>
<dbReference type="EC" id="2.6.1.52" evidence="4"/>
<dbReference type="PIRSF" id="PIRSF000525">
    <property type="entry name" value="SerC"/>
    <property type="match status" value="1"/>
</dbReference>
<dbReference type="EMBL" id="UINC01000195">
    <property type="protein sequence ID" value="SUZ50890.1"/>
    <property type="molecule type" value="Genomic_DNA"/>
</dbReference>
<dbReference type="GO" id="GO:0030170">
    <property type="term" value="F:pyridoxal phosphate binding"/>
    <property type="evidence" value="ECO:0007669"/>
    <property type="project" value="TreeGrafter"/>
</dbReference>
<evidence type="ECO:0000256" key="3">
    <source>
        <dbReference type="ARBA" id="ARBA00006904"/>
    </source>
</evidence>
<proteinExistence type="inferred from homology"/>
<dbReference type="InterPro" id="IPR022278">
    <property type="entry name" value="Pser_aminoTfrase"/>
</dbReference>
<gene>
    <name evidence="13" type="ORF">METZ01_LOCUS3744</name>
</gene>
<dbReference type="GO" id="GO:0004648">
    <property type="term" value="F:O-phospho-L-serine:2-oxoglutarate aminotransferase activity"/>
    <property type="evidence" value="ECO:0007669"/>
    <property type="project" value="UniProtKB-EC"/>
</dbReference>
<evidence type="ECO:0000256" key="11">
    <source>
        <dbReference type="ARBA" id="ARBA00049007"/>
    </source>
</evidence>
<keyword evidence="9" id="KW-0718">Serine biosynthesis</keyword>
<evidence type="ECO:0000256" key="7">
    <source>
        <dbReference type="ARBA" id="ARBA00022679"/>
    </source>
</evidence>
<evidence type="ECO:0000256" key="1">
    <source>
        <dbReference type="ARBA" id="ARBA00001933"/>
    </source>
</evidence>